<dbReference type="Proteomes" id="UP001386955">
    <property type="component" value="Unassembled WGS sequence"/>
</dbReference>
<protein>
    <submittedName>
        <fullName evidence="3">Uncharacterized protein</fullName>
    </submittedName>
</protein>
<evidence type="ECO:0000313" key="3">
    <source>
        <dbReference type="EMBL" id="KAK7395569.1"/>
    </source>
</evidence>
<comment type="caution">
    <text evidence="3">The sequence shown here is derived from an EMBL/GenBank/DDBJ whole genome shotgun (WGS) entry which is preliminary data.</text>
</comment>
<evidence type="ECO:0000256" key="1">
    <source>
        <dbReference type="ARBA" id="ARBA00009995"/>
    </source>
</evidence>
<dbReference type="InterPro" id="IPR002213">
    <property type="entry name" value="UDP_glucos_trans"/>
</dbReference>
<keyword evidence="2" id="KW-0808">Transferase</keyword>
<dbReference type="EMBL" id="JAYMYS010000004">
    <property type="protein sequence ID" value="KAK7395569.1"/>
    <property type="molecule type" value="Genomic_DNA"/>
</dbReference>
<organism evidence="3 4">
    <name type="scientific">Psophocarpus tetragonolobus</name>
    <name type="common">Winged bean</name>
    <name type="synonym">Dolichos tetragonolobus</name>
    <dbReference type="NCBI Taxonomy" id="3891"/>
    <lineage>
        <taxon>Eukaryota</taxon>
        <taxon>Viridiplantae</taxon>
        <taxon>Streptophyta</taxon>
        <taxon>Embryophyta</taxon>
        <taxon>Tracheophyta</taxon>
        <taxon>Spermatophyta</taxon>
        <taxon>Magnoliopsida</taxon>
        <taxon>eudicotyledons</taxon>
        <taxon>Gunneridae</taxon>
        <taxon>Pentapetalae</taxon>
        <taxon>rosids</taxon>
        <taxon>fabids</taxon>
        <taxon>Fabales</taxon>
        <taxon>Fabaceae</taxon>
        <taxon>Papilionoideae</taxon>
        <taxon>50 kb inversion clade</taxon>
        <taxon>NPAAA clade</taxon>
        <taxon>indigoferoid/millettioid clade</taxon>
        <taxon>Phaseoleae</taxon>
        <taxon>Psophocarpus</taxon>
    </lineage>
</organism>
<evidence type="ECO:0000313" key="4">
    <source>
        <dbReference type="Proteomes" id="UP001386955"/>
    </source>
</evidence>
<name>A0AAN9SHA9_PSOTE</name>
<dbReference type="GO" id="GO:0080043">
    <property type="term" value="F:quercetin 3-O-glucosyltransferase activity"/>
    <property type="evidence" value="ECO:0007669"/>
    <property type="project" value="TreeGrafter"/>
</dbReference>
<dbReference type="GO" id="GO:0080044">
    <property type="term" value="F:quercetin 7-O-glucosyltransferase activity"/>
    <property type="evidence" value="ECO:0007669"/>
    <property type="project" value="TreeGrafter"/>
</dbReference>
<evidence type="ECO:0000256" key="2">
    <source>
        <dbReference type="ARBA" id="ARBA00022679"/>
    </source>
</evidence>
<proteinExistence type="inferred from homology"/>
<sequence>MEMKSKANKVHCMVLSYPAQGHTNPMLQFSKRLQHEGLRVTFVSTIFYCNNNMQKLPLGISLKTISDGYDSGRIGEAKRLRVYLDGFRKVGPKTLVELLEKLHGSEHPVDCLVYDSFMPWALDVAKRFGIVGVPFLTQNMAVNSVYYHVHLGKLQAPLMDQEISLPSLPKLKLGDMPSFFFNYVEDSVFLDLLVADWTMKMWPKFRTVGPSIFLLKQTKDDEDCGVAQFTSEECMKWLDNKPKGFVVYVSFGSMATLSEEQMEELGYGLSDSGRY</sequence>
<accession>A0AAN9SHA9</accession>
<comment type="similarity">
    <text evidence="1">Belongs to the UDP-glycosyltransferase family.</text>
</comment>
<keyword evidence="4" id="KW-1185">Reference proteome</keyword>
<dbReference type="PANTHER" id="PTHR11926:SF1545">
    <property type="entry name" value="GLYCOSYLTRANSFERASE"/>
    <property type="match status" value="1"/>
</dbReference>
<dbReference type="SUPFAM" id="SSF53756">
    <property type="entry name" value="UDP-Glycosyltransferase/glycogen phosphorylase"/>
    <property type="match status" value="1"/>
</dbReference>
<reference evidence="3 4" key="1">
    <citation type="submission" date="2024-01" db="EMBL/GenBank/DDBJ databases">
        <title>The genomes of 5 underutilized Papilionoideae crops provide insights into root nodulation and disease resistanc.</title>
        <authorList>
            <person name="Jiang F."/>
        </authorList>
    </citation>
    <scope>NUCLEOTIDE SEQUENCE [LARGE SCALE GENOMIC DNA]</scope>
    <source>
        <strain evidence="3">DUOXIRENSHENG_FW03</strain>
        <tissue evidence="3">Leaves</tissue>
    </source>
</reference>
<dbReference type="AlphaFoldDB" id="A0AAN9SHA9"/>
<dbReference type="Gene3D" id="3.40.50.2000">
    <property type="entry name" value="Glycogen Phosphorylase B"/>
    <property type="match status" value="2"/>
</dbReference>
<dbReference type="PANTHER" id="PTHR11926">
    <property type="entry name" value="GLUCOSYL/GLUCURONOSYL TRANSFERASES"/>
    <property type="match status" value="1"/>
</dbReference>
<dbReference type="CDD" id="cd03784">
    <property type="entry name" value="GT1_Gtf-like"/>
    <property type="match status" value="1"/>
</dbReference>
<gene>
    <name evidence="3" type="ORF">VNO78_16131</name>
</gene>